<dbReference type="EMBL" id="MSTI01000153">
    <property type="protein sequence ID" value="OLV16151.1"/>
    <property type="molecule type" value="Genomic_DNA"/>
</dbReference>
<accession>A0A1U7NTB4</accession>
<comment type="caution">
    <text evidence="6">The sequence shown here is derived from an EMBL/GenBank/DDBJ whole genome shotgun (WGS) entry which is preliminary data.</text>
</comment>
<dbReference type="Pfam" id="PF00440">
    <property type="entry name" value="TetR_N"/>
    <property type="match status" value="1"/>
</dbReference>
<dbReference type="RefSeq" id="WP_075836037.1">
    <property type="nucleotide sequence ID" value="NZ_MSTI01000153.1"/>
</dbReference>
<feature type="DNA-binding region" description="H-T-H motif" evidence="4">
    <location>
        <begin position="31"/>
        <end position="50"/>
    </location>
</feature>
<dbReference type="PANTHER" id="PTHR30055:SF234">
    <property type="entry name" value="HTH-TYPE TRANSCRIPTIONAL REGULATOR BETI"/>
    <property type="match status" value="1"/>
</dbReference>
<dbReference type="PROSITE" id="PS50977">
    <property type="entry name" value="HTH_TETR_2"/>
    <property type="match status" value="1"/>
</dbReference>
<dbReference type="Gene3D" id="1.10.357.10">
    <property type="entry name" value="Tetracycline Repressor, domain 2"/>
    <property type="match status" value="1"/>
</dbReference>
<dbReference type="AlphaFoldDB" id="A0A1U7NTB4"/>
<sequence>MPKIVDREQQRALILDRSFAVFVHRGYGHLRMRALAQDIGVSFGTLYHYFPSKEALFYALLERYFQRAFPALPRPVDGGLRATLLRVVQQLEAQEPEVSGLLALTLDYVQAHATPFTALDGRTLDDLLEAQITASLGLSLPHTRLFRQQVIGVLMLRRLTPSDQPLSTVLKPFIDLIAPL</sequence>
<name>A0A1U7NTB4_9DEIO</name>
<dbReference type="PANTHER" id="PTHR30055">
    <property type="entry name" value="HTH-TYPE TRANSCRIPTIONAL REGULATOR RUTR"/>
    <property type="match status" value="1"/>
</dbReference>
<dbReference type="GO" id="GO:0003700">
    <property type="term" value="F:DNA-binding transcription factor activity"/>
    <property type="evidence" value="ECO:0007669"/>
    <property type="project" value="TreeGrafter"/>
</dbReference>
<keyword evidence="3" id="KW-0804">Transcription</keyword>
<dbReference type="PRINTS" id="PR00455">
    <property type="entry name" value="HTHTETR"/>
</dbReference>
<evidence type="ECO:0000313" key="6">
    <source>
        <dbReference type="EMBL" id="OLV16151.1"/>
    </source>
</evidence>
<protein>
    <submittedName>
        <fullName evidence="6">Transcriptional regulator, TetR family</fullName>
    </submittedName>
</protein>
<evidence type="ECO:0000256" key="1">
    <source>
        <dbReference type="ARBA" id="ARBA00023015"/>
    </source>
</evidence>
<dbReference type="InterPro" id="IPR001647">
    <property type="entry name" value="HTH_TetR"/>
</dbReference>
<proteinExistence type="predicted"/>
<keyword evidence="2 4" id="KW-0238">DNA-binding</keyword>
<evidence type="ECO:0000256" key="2">
    <source>
        <dbReference type="ARBA" id="ARBA00023125"/>
    </source>
</evidence>
<evidence type="ECO:0000259" key="5">
    <source>
        <dbReference type="PROSITE" id="PS50977"/>
    </source>
</evidence>
<gene>
    <name evidence="6" type="ORF">BOO71_0012742</name>
</gene>
<organism evidence="6 7">
    <name type="scientific">Deinococcus marmoris</name>
    <dbReference type="NCBI Taxonomy" id="249408"/>
    <lineage>
        <taxon>Bacteria</taxon>
        <taxon>Thermotogati</taxon>
        <taxon>Deinococcota</taxon>
        <taxon>Deinococci</taxon>
        <taxon>Deinococcales</taxon>
        <taxon>Deinococcaceae</taxon>
        <taxon>Deinococcus</taxon>
    </lineage>
</organism>
<feature type="domain" description="HTH tetR-type" evidence="5">
    <location>
        <begin position="8"/>
        <end position="68"/>
    </location>
</feature>
<evidence type="ECO:0000313" key="7">
    <source>
        <dbReference type="Proteomes" id="UP000186607"/>
    </source>
</evidence>
<keyword evidence="1" id="KW-0805">Transcription regulation</keyword>
<dbReference type="SUPFAM" id="SSF46689">
    <property type="entry name" value="Homeodomain-like"/>
    <property type="match status" value="1"/>
</dbReference>
<dbReference type="InterPro" id="IPR009057">
    <property type="entry name" value="Homeodomain-like_sf"/>
</dbReference>
<evidence type="ECO:0000256" key="3">
    <source>
        <dbReference type="ARBA" id="ARBA00023163"/>
    </source>
</evidence>
<evidence type="ECO:0000256" key="4">
    <source>
        <dbReference type="PROSITE-ProRule" id="PRU00335"/>
    </source>
</evidence>
<dbReference type="Proteomes" id="UP000186607">
    <property type="component" value="Unassembled WGS sequence"/>
</dbReference>
<keyword evidence="7" id="KW-1185">Reference proteome</keyword>
<reference evidence="6 7" key="1">
    <citation type="submission" date="2017-01" db="EMBL/GenBank/DDBJ databases">
        <title>Genome Analysis of Deinococcus marmoris KOPRI26562.</title>
        <authorList>
            <person name="Kim J.H."/>
            <person name="Oh H.-M."/>
        </authorList>
    </citation>
    <scope>NUCLEOTIDE SEQUENCE [LARGE SCALE GENOMIC DNA]</scope>
    <source>
        <strain evidence="6 7">KOPRI26562</strain>
    </source>
</reference>
<dbReference type="InterPro" id="IPR050109">
    <property type="entry name" value="HTH-type_TetR-like_transc_reg"/>
</dbReference>
<dbReference type="GO" id="GO:0000976">
    <property type="term" value="F:transcription cis-regulatory region binding"/>
    <property type="evidence" value="ECO:0007669"/>
    <property type="project" value="TreeGrafter"/>
</dbReference>
<dbReference type="OrthoDB" id="9812993at2"/>